<comment type="catalytic activity">
    <reaction evidence="6">
        <text>uridine + phosphate = alpha-D-ribose 1-phosphate + uracil</text>
        <dbReference type="Rhea" id="RHEA:24388"/>
        <dbReference type="ChEBI" id="CHEBI:16704"/>
        <dbReference type="ChEBI" id="CHEBI:17568"/>
        <dbReference type="ChEBI" id="CHEBI:43474"/>
        <dbReference type="ChEBI" id="CHEBI:57720"/>
        <dbReference type="EC" id="2.4.2.3"/>
    </reaction>
</comment>
<proteinExistence type="inferred from homology"/>
<dbReference type="SUPFAM" id="SSF53167">
    <property type="entry name" value="Purine and uridine phosphorylases"/>
    <property type="match status" value="1"/>
</dbReference>
<keyword evidence="9" id="KW-1185">Reference proteome</keyword>
<name>A0A4Q1RHR3_9FIRM</name>
<dbReference type="RefSeq" id="WP_129257691.1">
    <property type="nucleotide sequence ID" value="NZ_SDKC01000001.1"/>
</dbReference>
<dbReference type="GO" id="GO:0005829">
    <property type="term" value="C:cytosol"/>
    <property type="evidence" value="ECO:0007669"/>
    <property type="project" value="TreeGrafter"/>
</dbReference>
<dbReference type="Gene3D" id="3.40.50.1580">
    <property type="entry name" value="Nucleoside phosphorylase domain"/>
    <property type="match status" value="1"/>
</dbReference>
<feature type="domain" description="Nucleoside phosphorylase" evidence="7">
    <location>
        <begin position="20"/>
        <end position="210"/>
    </location>
</feature>
<keyword evidence="4" id="KW-0328">Glycosyltransferase</keyword>
<dbReference type="PANTHER" id="PTHR43691:SF11">
    <property type="entry name" value="FI09636P-RELATED"/>
    <property type="match status" value="1"/>
</dbReference>
<dbReference type="AlphaFoldDB" id="A0A4Q1RHR3"/>
<comment type="caution">
    <text evidence="8">The sequence shown here is derived from an EMBL/GenBank/DDBJ whole genome shotgun (WGS) entry which is preliminary data.</text>
</comment>
<gene>
    <name evidence="8" type="ORF">ETP43_08060</name>
</gene>
<dbReference type="InterPro" id="IPR018016">
    <property type="entry name" value="Nucleoside_phosphorylase_CS"/>
</dbReference>
<dbReference type="Proteomes" id="UP000290106">
    <property type="component" value="Unassembled WGS sequence"/>
</dbReference>
<evidence type="ECO:0000256" key="6">
    <source>
        <dbReference type="ARBA" id="ARBA00048447"/>
    </source>
</evidence>
<evidence type="ECO:0000256" key="1">
    <source>
        <dbReference type="ARBA" id="ARBA00010456"/>
    </source>
</evidence>
<evidence type="ECO:0000256" key="4">
    <source>
        <dbReference type="ARBA" id="ARBA00022676"/>
    </source>
</evidence>
<comment type="similarity">
    <text evidence="1">Belongs to the PNP/UDP phosphorylase family.</text>
</comment>
<evidence type="ECO:0000313" key="8">
    <source>
        <dbReference type="EMBL" id="RXS75179.1"/>
    </source>
</evidence>
<dbReference type="Pfam" id="PF01048">
    <property type="entry name" value="PNP_UDP_1"/>
    <property type="match status" value="1"/>
</dbReference>
<reference evidence="8 9" key="1">
    <citation type="submission" date="2019-01" db="EMBL/GenBank/DDBJ databases">
        <title>Blautia sp. nov. KGMB01111 isolated human feces.</title>
        <authorList>
            <person name="Park J.-E."/>
            <person name="Kim J.-S."/>
            <person name="Park S.-H."/>
        </authorList>
    </citation>
    <scope>NUCLEOTIDE SEQUENCE [LARGE SCALE GENOMIC DNA]</scope>
    <source>
        <strain evidence="8 9">KGMB01111</strain>
    </source>
</reference>
<sequence>MSENLMPHIRLPKDLDVDCALLPGDPARADAVATHLEDAELLASNREFRSWRGTYKGKKVLVTSTGIGAASCAIAVEELIQCGVRNLIRIGSCGALQPECALGDLILVTGAIRDDGTSTAYVEAQYPAIPDFDLLSACRESAAAKKIPYHMGICRSHSCLYGERNPEFYSYWTGKRAVASDMETAALFVLGSLRGVRTASILNVVAAYQSSVAEDIGKYASKEATSMSGEEREILTALEAFTRIQA</sequence>
<keyword evidence="5" id="KW-0808">Transferase</keyword>
<evidence type="ECO:0000256" key="5">
    <source>
        <dbReference type="ARBA" id="ARBA00022679"/>
    </source>
</evidence>
<dbReference type="InterPro" id="IPR035994">
    <property type="entry name" value="Nucleoside_phosphorylase_sf"/>
</dbReference>
<evidence type="ECO:0000256" key="2">
    <source>
        <dbReference type="ARBA" id="ARBA00011888"/>
    </source>
</evidence>
<protein>
    <recommendedName>
        <fullName evidence="3">Uridine phosphorylase</fullName>
        <ecNumber evidence="2">2.4.2.3</ecNumber>
    </recommendedName>
</protein>
<evidence type="ECO:0000259" key="7">
    <source>
        <dbReference type="Pfam" id="PF01048"/>
    </source>
</evidence>
<dbReference type="GO" id="GO:0009164">
    <property type="term" value="P:nucleoside catabolic process"/>
    <property type="evidence" value="ECO:0007669"/>
    <property type="project" value="UniProtKB-ARBA"/>
</dbReference>
<dbReference type="CDD" id="cd17767">
    <property type="entry name" value="UP_EcUdp-like"/>
    <property type="match status" value="1"/>
</dbReference>
<dbReference type="InterPro" id="IPR000845">
    <property type="entry name" value="Nucleoside_phosphorylase_d"/>
</dbReference>
<dbReference type="GO" id="GO:0004850">
    <property type="term" value="F:uridine phosphorylase activity"/>
    <property type="evidence" value="ECO:0007669"/>
    <property type="project" value="UniProtKB-EC"/>
</dbReference>
<dbReference type="OrthoDB" id="9772602at2"/>
<evidence type="ECO:0000313" key="9">
    <source>
        <dbReference type="Proteomes" id="UP000290106"/>
    </source>
</evidence>
<dbReference type="PROSITE" id="PS01232">
    <property type="entry name" value="PNP_UDP_1"/>
    <property type="match status" value="1"/>
</dbReference>
<dbReference type="EC" id="2.4.2.3" evidence="2"/>
<evidence type="ECO:0000256" key="3">
    <source>
        <dbReference type="ARBA" id="ARBA00021980"/>
    </source>
</evidence>
<dbReference type="EMBL" id="SDKC01000001">
    <property type="protein sequence ID" value="RXS75179.1"/>
    <property type="molecule type" value="Genomic_DNA"/>
</dbReference>
<organism evidence="8 9">
    <name type="scientific">Blautia faecicola</name>
    <dbReference type="NCBI Taxonomy" id="2509240"/>
    <lineage>
        <taxon>Bacteria</taxon>
        <taxon>Bacillati</taxon>
        <taxon>Bacillota</taxon>
        <taxon>Clostridia</taxon>
        <taxon>Lachnospirales</taxon>
        <taxon>Lachnospiraceae</taxon>
        <taxon>Blautia</taxon>
    </lineage>
</organism>
<accession>A0A4Q1RHR3</accession>
<dbReference type="PANTHER" id="PTHR43691">
    <property type="entry name" value="URIDINE PHOSPHORYLASE"/>
    <property type="match status" value="1"/>
</dbReference>